<dbReference type="AlphaFoldDB" id="A0A387BVF9"/>
<evidence type="ECO:0000313" key="1">
    <source>
        <dbReference type="EMBL" id="AYG02381.1"/>
    </source>
</evidence>
<evidence type="ECO:0000313" key="2">
    <source>
        <dbReference type="Proteomes" id="UP000275069"/>
    </source>
</evidence>
<reference evidence="1 2" key="1">
    <citation type="submission" date="2018-09" db="EMBL/GenBank/DDBJ databases">
        <title>Genome sequencing of strain 2DFW10M-5.</title>
        <authorList>
            <person name="Heo J."/>
            <person name="Kim S.-J."/>
            <person name="Kwon S.-W."/>
        </authorList>
    </citation>
    <scope>NUCLEOTIDE SEQUENCE [LARGE SCALE GENOMIC DNA]</scope>
    <source>
        <strain evidence="1 2">2DFW10M-5</strain>
    </source>
</reference>
<dbReference type="EMBL" id="CP032624">
    <property type="protein sequence ID" value="AYG02381.1"/>
    <property type="molecule type" value="Genomic_DNA"/>
</dbReference>
<name>A0A387BVF9_9MICO</name>
<protein>
    <submittedName>
        <fullName evidence="1">Uncharacterized protein</fullName>
    </submittedName>
</protein>
<dbReference type="KEGG" id="gry:D7I44_01750"/>
<accession>A0A387BVF9</accession>
<organism evidence="1 2">
    <name type="scientific">Gryllotalpicola protaetiae</name>
    <dbReference type="NCBI Taxonomy" id="2419771"/>
    <lineage>
        <taxon>Bacteria</taxon>
        <taxon>Bacillati</taxon>
        <taxon>Actinomycetota</taxon>
        <taxon>Actinomycetes</taxon>
        <taxon>Micrococcales</taxon>
        <taxon>Microbacteriaceae</taxon>
        <taxon>Gryllotalpicola</taxon>
    </lineage>
</organism>
<dbReference type="OrthoDB" id="5189284at2"/>
<dbReference type="Proteomes" id="UP000275069">
    <property type="component" value="Chromosome"/>
</dbReference>
<keyword evidence="2" id="KW-1185">Reference proteome</keyword>
<proteinExistence type="predicted"/>
<dbReference type="RefSeq" id="WP_120787915.1">
    <property type="nucleotide sequence ID" value="NZ_CP032624.1"/>
</dbReference>
<gene>
    <name evidence="1" type="ORF">D7I44_01750</name>
</gene>
<sequence>MADLRQLLTDARASMGRLTPAGLVEYARPDASPLHDRFEWDDAVASERYRQIQAGDLIRRVSVVYTSDEHGPRTVRAFMPVRQAGSDDPHREYIPTEDALRDPFLAEMLLREAEREIASFRQKYGHLREYRDLLRGAIEAA</sequence>